<dbReference type="RefSeq" id="WP_092853007.1">
    <property type="nucleotide sequence ID" value="NZ_FMAH01000029.1"/>
</dbReference>
<dbReference type="STRING" id="411945.GA0061102_102980"/>
<name>A0A1C3WGL8_9HYPH</name>
<dbReference type="Proteomes" id="UP000199435">
    <property type="component" value="Unassembled WGS sequence"/>
</dbReference>
<dbReference type="EMBL" id="FMAH01000029">
    <property type="protein sequence ID" value="SCB39232.1"/>
    <property type="molecule type" value="Genomic_DNA"/>
</dbReference>
<evidence type="ECO:0000256" key="1">
    <source>
        <dbReference type="ARBA" id="ARBA00023015"/>
    </source>
</evidence>
<proteinExistence type="predicted"/>
<dbReference type="Pfam" id="PF13305">
    <property type="entry name" value="TetR_C_33"/>
    <property type="match status" value="1"/>
</dbReference>
<dbReference type="InterPro" id="IPR001647">
    <property type="entry name" value="HTH_TetR"/>
</dbReference>
<evidence type="ECO:0000313" key="7">
    <source>
        <dbReference type="Proteomes" id="UP000199435"/>
    </source>
</evidence>
<feature type="domain" description="HTH tetR-type" evidence="5">
    <location>
        <begin position="24"/>
        <end position="84"/>
    </location>
</feature>
<evidence type="ECO:0000259" key="5">
    <source>
        <dbReference type="PROSITE" id="PS50977"/>
    </source>
</evidence>
<dbReference type="PROSITE" id="PS50977">
    <property type="entry name" value="HTH_TETR_2"/>
    <property type="match status" value="1"/>
</dbReference>
<protein>
    <submittedName>
        <fullName evidence="6">Transcriptional regulator, TetR family</fullName>
    </submittedName>
</protein>
<dbReference type="OrthoDB" id="7056813at2"/>
<feature type="DNA-binding region" description="H-T-H motif" evidence="4">
    <location>
        <begin position="47"/>
        <end position="66"/>
    </location>
</feature>
<dbReference type="InterPro" id="IPR050109">
    <property type="entry name" value="HTH-type_TetR-like_transc_reg"/>
</dbReference>
<evidence type="ECO:0000256" key="3">
    <source>
        <dbReference type="ARBA" id="ARBA00023163"/>
    </source>
</evidence>
<gene>
    <name evidence="6" type="ORF">GA0061102_102980</name>
</gene>
<accession>A0A1C3WGL8</accession>
<keyword evidence="7" id="KW-1185">Reference proteome</keyword>
<dbReference type="InterPro" id="IPR025996">
    <property type="entry name" value="MT1864/Rv1816-like_C"/>
</dbReference>
<dbReference type="GO" id="GO:0000976">
    <property type="term" value="F:transcription cis-regulatory region binding"/>
    <property type="evidence" value="ECO:0007669"/>
    <property type="project" value="TreeGrafter"/>
</dbReference>
<sequence>MNSVKIKPDRQQAAKSVRKTYHHGDLRRQLIAAAEQVIVERGVDGFTLREAARRVGVSPAAPSHHFKDAKGLLTEVALLGFRDFGAALAAADKRGGQDPMRRLYEQGIAYVQFALRFPARFQLMFRVDKHDHTNAEFVRVSQEAYCILENAIRAATGTPSDRPLGPDGQGLLVAVWSMVHGYCHLAFGGELNNPARGGGNTDVILESLLPLTLKYLPLPIKK</sequence>
<dbReference type="GO" id="GO:0003700">
    <property type="term" value="F:DNA-binding transcription factor activity"/>
    <property type="evidence" value="ECO:0007669"/>
    <property type="project" value="TreeGrafter"/>
</dbReference>
<evidence type="ECO:0000256" key="4">
    <source>
        <dbReference type="PROSITE-ProRule" id="PRU00335"/>
    </source>
</evidence>
<dbReference type="Gene3D" id="1.10.357.10">
    <property type="entry name" value="Tetracycline Repressor, domain 2"/>
    <property type="match status" value="1"/>
</dbReference>
<dbReference type="SUPFAM" id="SSF46689">
    <property type="entry name" value="Homeodomain-like"/>
    <property type="match status" value="1"/>
</dbReference>
<dbReference type="SUPFAM" id="SSF48498">
    <property type="entry name" value="Tetracyclin repressor-like, C-terminal domain"/>
    <property type="match status" value="1"/>
</dbReference>
<dbReference type="PANTHER" id="PTHR30055:SF220">
    <property type="entry name" value="TETR-FAMILY REGULATORY PROTEIN"/>
    <property type="match status" value="1"/>
</dbReference>
<keyword evidence="1" id="KW-0805">Transcription regulation</keyword>
<evidence type="ECO:0000256" key="2">
    <source>
        <dbReference type="ARBA" id="ARBA00023125"/>
    </source>
</evidence>
<organism evidence="6 7">
    <name type="scientific">Rhizobium miluonense</name>
    <dbReference type="NCBI Taxonomy" id="411945"/>
    <lineage>
        <taxon>Bacteria</taxon>
        <taxon>Pseudomonadati</taxon>
        <taxon>Pseudomonadota</taxon>
        <taxon>Alphaproteobacteria</taxon>
        <taxon>Hyphomicrobiales</taxon>
        <taxon>Rhizobiaceae</taxon>
        <taxon>Rhizobium/Agrobacterium group</taxon>
        <taxon>Rhizobium</taxon>
    </lineage>
</organism>
<dbReference type="Pfam" id="PF00440">
    <property type="entry name" value="TetR_N"/>
    <property type="match status" value="1"/>
</dbReference>
<dbReference type="PANTHER" id="PTHR30055">
    <property type="entry name" value="HTH-TYPE TRANSCRIPTIONAL REGULATOR RUTR"/>
    <property type="match status" value="1"/>
</dbReference>
<reference evidence="7" key="1">
    <citation type="submission" date="2016-08" db="EMBL/GenBank/DDBJ databases">
        <authorList>
            <person name="Varghese N."/>
            <person name="Submissions Spin"/>
        </authorList>
    </citation>
    <scope>NUCLEOTIDE SEQUENCE [LARGE SCALE GENOMIC DNA]</scope>
    <source>
        <strain evidence="7">HAMBI 2971</strain>
    </source>
</reference>
<dbReference type="InterPro" id="IPR009057">
    <property type="entry name" value="Homeodomain-like_sf"/>
</dbReference>
<dbReference type="InterPro" id="IPR036271">
    <property type="entry name" value="Tet_transcr_reg_TetR-rel_C_sf"/>
</dbReference>
<keyword evidence="3" id="KW-0804">Transcription</keyword>
<keyword evidence="2 4" id="KW-0238">DNA-binding</keyword>
<evidence type="ECO:0000313" key="6">
    <source>
        <dbReference type="EMBL" id="SCB39232.1"/>
    </source>
</evidence>
<dbReference type="AlphaFoldDB" id="A0A1C3WGL8"/>